<evidence type="ECO:0000313" key="4">
    <source>
        <dbReference type="Proteomes" id="UP000189738"/>
    </source>
</evidence>
<reference evidence="3 5" key="3">
    <citation type="submission" date="2018-06" db="EMBL/GenBank/DDBJ databases">
        <authorList>
            <consortium name="Pathogen Informatics"/>
            <person name="Doyle S."/>
        </authorList>
    </citation>
    <scope>NUCLEOTIDE SEQUENCE [LARGE SCALE GENOMIC DNA]</scope>
    <source>
        <strain evidence="3 5">NCTC10588</strain>
    </source>
</reference>
<dbReference type="EMBL" id="UFYD01000001">
    <property type="protein sequence ID" value="STC97619.1"/>
    <property type="molecule type" value="Genomic_DNA"/>
</dbReference>
<dbReference type="EMBL" id="CP014339">
    <property type="protein sequence ID" value="AQX52512.1"/>
    <property type="molecule type" value="Genomic_DNA"/>
</dbReference>
<reference evidence="1 4" key="1">
    <citation type="submission" date="2016-02" db="EMBL/GenBank/DDBJ databases">
        <authorList>
            <person name="Nicholson A.C."/>
            <person name="Humrighouse B.W."/>
            <person name="Loparev V."/>
            <person name="Emery B."/>
            <person name="Graziano J."/>
            <person name="McQuiston J.R."/>
        </authorList>
    </citation>
    <scope>NUCLEOTIDE SEQUENCE [LARGE SCALE GENOMIC DNA]</scope>
    <source>
        <strain evidence="1 4">E6809</strain>
    </source>
</reference>
<reference evidence="2" key="2">
    <citation type="submission" date="2016-06" db="EMBL/GenBank/DDBJ databases">
        <authorList>
            <person name="Nicholson A.C."/>
        </authorList>
    </citation>
    <scope>NUCLEOTIDE SEQUENCE [LARGE SCALE GENOMIC DNA]</scope>
    <source>
        <strain evidence="2">E6809</strain>
    </source>
</reference>
<evidence type="ECO:0000313" key="2">
    <source>
        <dbReference type="EMBL" id="OPB47383.1"/>
    </source>
</evidence>
<protein>
    <submittedName>
        <fullName evidence="2">Uncharacterized protein</fullName>
    </submittedName>
</protein>
<accession>A0A494J242</accession>
<dbReference type="EMBL" id="MAHS01000013">
    <property type="protein sequence ID" value="OPB47383.1"/>
    <property type="molecule type" value="Genomic_DNA"/>
</dbReference>
<name>A0A494J242_9FLAO</name>
<dbReference type="AlphaFoldDB" id="A0A494J242"/>
<evidence type="ECO:0000313" key="3">
    <source>
        <dbReference type="EMBL" id="STC97619.1"/>
    </source>
</evidence>
<organism evidence="2">
    <name type="scientific">Elizabethkingia anophelis</name>
    <dbReference type="NCBI Taxonomy" id="1117645"/>
    <lineage>
        <taxon>Bacteria</taxon>
        <taxon>Pseudomonadati</taxon>
        <taxon>Bacteroidota</taxon>
        <taxon>Flavobacteriia</taxon>
        <taxon>Flavobacteriales</taxon>
        <taxon>Weeksellaceae</taxon>
        <taxon>Elizabethkingia</taxon>
    </lineage>
</organism>
<evidence type="ECO:0000313" key="5">
    <source>
        <dbReference type="Proteomes" id="UP000254876"/>
    </source>
</evidence>
<evidence type="ECO:0000313" key="1">
    <source>
        <dbReference type="EMBL" id="AQX52512.1"/>
    </source>
</evidence>
<gene>
    <name evidence="1" type="ORF">AYC66_18315</name>
    <name evidence="2" type="ORF">BAY09_06945</name>
    <name evidence="3" type="ORF">NCTC10588_00954</name>
</gene>
<proteinExistence type="predicted"/>
<dbReference type="RefSeq" id="WP_078677314.1">
    <property type="nucleotide sequence ID" value="NZ_CP014339.1"/>
</dbReference>
<sequence>MSEELIDNSIHPEDSSHSAMSRREITKLINNGFPITLSETYVERKKGLLHLFSKPEKKTREVTYIIKELTFNIIDLIALESQGLNLKNYEGKEGLAFNNSISRNDIKIMSKVIALAIMGTDYEYKVITGKREKYIRDEEGLKKIQNHLSQNLHPSDLFGILNLIDIHSNLGDFTNSIGLITGAAKRASLIEEKQPD</sequence>
<dbReference type="Proteomes" id="UP000254876">
    <property type="component" value="Unassembled WGS sequence"/>
</dbReference>
<dbReference type="Proteomes" id="UP000189738">
    <property type="component" value="Chromosome"/>
</dbReference>